<protein>
    <submittedName>
        <fullName evidence="2">Uncharacterized protein</fullName>
    </submittedName>
</protein>
<feature type="region of interest" description="Disordered" evidence="1">
    <location>
        <begin position="261"/>
        <end position="386"/>
    </location>
</feature>
<accession>A0AAE1DYP9</accession>
<feature type="region of interest" description="Disordered" evidence="1">
    <location>
        <begin position="23"/>
        <end position="79"/>
    </location>
</feature>
<gene>
    <name evidence="2" type="ORF">RRG08_016374</name>
</gene>
<feature type="compositionally biased region" description="Low complexity" evidence="1">
    <location>
        <begin position="360"/>
        <end position="372"/>
    </location>
</feature>
<evidence type="ECO:0000313" key="3">
    <source>
        <dbReference type="Proteomes" id="UP001283361"/>
    </source>
</evidence>
<feature type="compositionally biased region" description="Polar residues" evidence="1">
    <location>
        <begin position="28"/>
        <end position="37"/>
    </location>
</feature>
<sequence>MSSYALSATSPHDRHHYHSYLHHNHLDTTSSPGTTDANGDNNTGSISNNNNSNNNNNNINNNNNGGANENSSSPGPNFNSCGSVDSAGYYSSSFSNGQHLYHPLSSRFEHLSYRHPQAHPTFLGYPGPADFSMNHWLDLKRHAYTYSNFSNGTFLNSIDNHSHHQNITTNSTINASNNNNNKREDAEEDAEEDEEDESDGGVDKKPSLLHIDTFSTTPSGEKSHDNNNNNNSNNNKPVHTTVSGQSMYSCSGAEIATSLQGRAGMKAQQHQQNQYQQHRQHPHPQQQQQQQQGSLHPSISCSSNSLSTITSTTNSSSNNNNNNSSHTGHSPSALTNRSTPPSPGDRPSDDRLTSGYQHISTDTSPTPATTTSLGNVYGPDDDNNGE</sequence>
<proteinExistence type="predicted"/>
<feature type="compositionally biased region" description="Low complexity" evidence="1">
    <location>
        <begin position="226"/>
        <end position="235"/>
    </location>
</feature>
<feature type="compositionally biased region" description="Low complexity" evidence="1">
    <location>
        <begin position="38"/>
        <end position="77"/>
    </location>
</feature>
<dbReference type="AlphaFoldDB" id="A0AAE1DYP9"/>
<organism evidence="2 3">
    <name type="scientific">Elysia crispata</name>
    <name type="common">lettuce slug</name>
    <dbReference type="NCBI Taxonomy" id="231223"/>
    <lineage>
        <taxon>Eukaryota</taxon>
        <taxon>Metazoa</taxon>
        <taxon>Spiralia</taxon>
        <taxon>Lophotrochozoa</taxon>
        <taxon>Mollusca</taxon>
        <taxon>Gastropoda</taxon>
        <taxon>Heterobranchia</taxon>
        <taxon>Euthyneura</taxon>
        <taxon>Panpulmonata</taxon>
        <taxon>Sacoglossa</taxon>
        <taxon>Placobranchoidea</taxon>
        <taxon>Plakobranchidae</taxon>
        <taxon>Elysia</taxon>
    </lineage>
</organism>
<dbReference type="EMBL" id="JAWDGP010001965">
    <property type="protein sequence ID" value="KAK3786463.1"/>
    <property type="molecule type" value="Genomic_DNA"/>
</dbReference>
<feature type="region of interest" description="Disordered" evidence="1">
    <location>
        <begin position="165"/>
        <end position="244"/>
    </location>
</feature>
<name>A0AAE1DYP9_9GAST</name>
<feature type="compositionally biased region" description="Low complexity" evidence="1">
    <location>
        <begin position="166"/>
        <end position="180"/>
    </location>
</feature>
<evidence type="ECO:0000313" key="2">
    <source>
        <dbReference type="EMBL" id="KAK3786463.1"/>
    </source>
</evidence>
<dbReference type="Proteomes" id="UP001283361">
    <property type="component" value="Unassembled WGS sequence"/>
</dbReference>
<feature type="compositionally biased region" description="Acidic residues" evidence="1">
    <location>
        <begin position="186"/>
        <end position="200"/>
    </location>
</feature>
<keyword evidence="3" id="KW-1185">Reference proteome</keyword>
<comment type="caution">
    <text evidence="2">The sequence shown here is derived from an EMBL/GenBank/DDBJ whole genome shotgun (WGS) entry which is preliminary data.</text>
</comment>
<feature type="compositionally biased region" description="Low complexity" evidence="1">
    <location>
        <begin position="268"/>
        <end position="332"/>
    </location>
</feature>
<evidence type="ECO:0000256" key="1">
    <source>
        <dbReference type="SAM" id="MobiDB-lite"/>
    </source>
</evidence>
<reference evidence="2" key="1">
    <citation type="journal article" date="2023" name="G3 (Bethesda)">
        <title>A reference genome for the long-term kleptoplast-retaining sea slug Elysia crispata morphotype clarki.</title>
        <authorList>
            <person name="Eastman K.E."/>
            <person name="Pendleton A.L."/>
            <person name="Shaikh M.A."/>
            <person name="Suttiyut T."/>
            <person name="Ogas R."/>
            <person name="Tomko P."/>
            <person name="Gavelis G."/>
            <person name="Widhalm J.R."/>
            <person name="Wisecaver J.H."/>
        </authorList>
    </citation>
    <scope>NUCLEOTIDE SEQUENCE</scope>
    <source>
        <strain evidence="2">ECLA1</strain>
    </source>
</reference>